<feature type="chain" id="PRO_5035809521" evidence="1">
    <location>
        <begin position="29"/>
        <end position="89"/>
    </location>
</feature>
<gene>
    <name evidence="2" type="ORF">PVAP13_8NG074900</name>
</gene>
<sequence>MSAKFRSMAGKIVLVLVLGVLLHPFSSAGEEAMAALQPELPQCNPLVGPPDISPDCDTWCWYGGHPGGYVKGDVCCCNPGAGLADDADS</sequence>
<accession>A0A8T0PB29</accession>
<feature type="signal peptide" evidence="1">
    <location>
        <begin position="1"/>
        <end position="28"/>
    </location>
</feature>
<dbReference type="EMBL" id="CM029052">
    <property type="protein sequence ID" value="KAG2559013.1"/>
    <property type="molecule type" value="Genomic_DNA"/>
</dbReference>
<protein>
    <submittedName>
        <fullName evidence="2">Uncharacterized protein</fullName>
    </submittedName>
</protein>
<evidence type="ECO:0000313" key="3">
    <source>
        <dbReference type="Proteomes" id="UP000823388"/>
    </source>
</evidence>
<dbReference type="Proteomes" id="UP000823388">
    <property type="component" value="Chromosome 8N"/>
</dbReference>
<keyword evidence="3" id="KW-1185">Reference proteome</keyword>
<reference evidence="2" key="1">
    <citation type="submission" date="2020-05" db="EMBL/GenBank/DDBJ databases">
        <title>WGS assembly of Panicum virgatum.</title>
        <authorList>
            <person name="Lovell J.T."/>
            <person name="Jenkins J."/>
            <person name="Shu S."/>
            <person name="Juenger T.E."/>
            <person name="Schmutz J."/>
        </authorList>
    </citation>
    <scope>NUCLEOTIDE SEQUENCE</scope>
    <source>
        <strain evidence="2">AP13</strain>
    </source>
</reference>
<organism evidence="2 3">
    <name type="scientific">Panicum virgatum</name>
    <name type="common">Blackwell switchgrass</name>
    <dbReference type="NCBI Taxonomy" id="38727"/>
    <lineage>
        <taxon>Eukaryota</taxon>
        <taxon>Viridiplantae</taxon>
        <taxon>Streptophyta</taxon>
        <taxon>Embryophyta</taxon>
        <taxon>Tracheophyta</taxon>
        <taxon>Spermatophyta</taxon>
        <taxon>Magnoliopsida</taxon>
        <taxon>Liliopsida</taxon>
        <taxon>Poales</taxon>
        <taxon>Poaceae</taxon>
        <taxon>PACMAD clade</taxon>
        <taxon>Panicoideae</taxon>
        <taxon>Panicodae</taxon>
        <taxon>Paniceae</taxon>
        <taxon>Panicinae</taxon>
        <taxon>Panicum</taxon>
        <taxon>Panicum sect. Hiantes</taxon>
    </lineage>
</organism>
<evidence type="ECO:0000313" key="2">
    <source>
        <dbReference type="EMBL" id="KAG2559013.1"/>
    </source>
</evidence>
<dbReference type="AlphaFoldDB" id="A0A8T0PB29"/>
<name>A0A8T0PB29_PANVG</name>
<comment type="caution">
    <text evidence="2">The sequence shown here is derived from an EMBL/GenBank/DDBJ whole genome shotgun (WGS) entry which is preliminary data.</text>
</comment>
<keyword evidence="1" id="KW-0732">Signal</keyword>
<proteinExistence type="predicted"/>
<evidence type="ECO:0000256" key="1">
    <source>
        <dbReference type="SAM" id="SignalP"/>
    </source>
</evidence>